<proteinExistence type="predicted"/>
<sequence length="47" mass="5519">MGPWKDISWAFSDLAIVHHKIPDLLTEQNRVFSEFLTFTSLYARISH</sequence>
<gene>
    <name evidence="1" type="ORF">B0O44_109174</name>
</gene>
<dbReference type="EMBL" id="QKLU01000009">
    <property type="protein sequence ID" value="PYF70077.1"/>
    <property type="molecule type" value="Genomic_DNA"/>
</dbReference>
<dbReference type="Proteomes" id="UP000248198">
    <property type="component" value="Unassembled WGS sequence"/>
</dbReference>
<protein>
    <submittedName>
        <fullName evidence="1">Uncharacterized protein</fullName>
    </submittedName>
</protein>
<reference evidence="1 2" key="1">
    <citation type="submission" date="2018-06" db="EMBL/GenBank/DDBJ databases">
        <title>Genomic Encyclopedia of Archaeal and Bacterial Type Strains, Phase II (KMG-II): from individual species to whole genera.</title>
        <authorList>
            <person name="Goeker M."/>
        </authorList>
    </citation>
    <scope>NUCLEOTIDE SEQUENCE [LARGE SCALE GENOMIC DNA]</scope>
    <source>
        <strain evidence="1 2">DSM 27372</strain>
    </source>
</reference>
<keyword evidence="2" id="KW-1185">Reference proteome</keyword>
<evidence type="ECO:0000313" key="1">
    <source>
        <dbReference type="EMBL" id="PYF70077.1"/>
    </source>
</evidence>
<organism evidence="1 2">
    <name type="scientific">Pedobacter nutrimenti</name>
    <dbReference type="NCBI Taxonomy" id="1241337"/>
    <lineage>
        <taxon>Bacteria</taxon>
        <taxon>Pseudomonadati</taxon>
        <taxon>Bacteroidota</taxon>
        <taxon>Sphingobacteriia</taxon>
        <taxon>Sphingobacteriales</taxon>
        <taxon>Sphingobacteriaceae</taxon>
        <taxon>Pedobacter</taxon>
    </lineage>
</organism>
<name>A0A318UF27_9SPHI</name>
<dbReference type="AlphaFoldDB" id="A0A318UF27"/>
<evidence type="ECO:0000313" key="2">
    <source>
        <dbReference type="Proteomes" id="UP000248198"/>
    </source>
</evidence>
<comment type="caution">
    <text evidence="1">The sequence shown here is derived from an EMBL/GenBank/DDBJ whole genome shotgun (WGS) entry which is preliminary data.</text>
</comment>
<accession>A0A318UF27</accession>